<dbReference type="AlphaFoldDB" id="A0A0L0F766"/>
<dbReference type="Proteomes" id="UP000054560">
    <property type="component" value="Unassembled WGS sequence"/>
</dbReference>
<dbReference type="RefSeq" id="XP_014145895.1">
    <property type="nucleotide sequence ID" value="XM_014290420.1"/>
</dbReference>
<protein>
    <submittedName>
        <fullName evidence="1">Uncharacterized protein</fullName>
    </submittedName>
</protein>
<dbReference type="EMBL" id="KQ247744">
    <property type="protein sequence ID" value="KNC71993.1"/>
    <property type="molecule type" value="Genomic_DNA"/>
</dbReference>
<organism evidence="1 2">
    <name type="scientific">Sphaeroforma arctica JP610</name>
    <dbReference type="NCBI Taxonomy" id="667725"/>
    <lineage>
        <taxon>Eukaryota</taxon>
        <taxon>Ichthyosporea</taxon>
        <taxon>Ichthyophonida</taxon>
        <taxon>Sphaeroforma</taxon>
    </lineage>
</organism>
<reference evidence="1 2" key="1">
    <citation type="submission" date="2011-02" db="EMBL/GenBank/DDBJ databases">
        <title>The Genome Sequence of Sphaeroforma arctica JP610.</title>
        <authorList>
            <consortium name="The Broad Institute Genome Sequencing Platform"/>
            <person name="Russ C."/>
            <person name="Cuomo C."/>
            <person name="Young S.K."/>
            <person name="Zeng Q."/>
            <person name="Gargeya S."/>
            <person name="Alvarado L."/>
            <person name="Berlin A."/>
            <person name="Chapman S.B."/>
            <person name="Chen Z."/>
            <person name="Freedman E."/>
            <person name="Gellesch M."/>
            <person name="Goldberg J."/>
            <person name="Griggs A."/>
            <person name="Gujja S."/>
            <person name="Heilman E."/>
            <person name="Heiman D."/>
            <person name="Howarth C."/>
            <person name="Mehta T."/>
            <person name="Neiman D."/>
            <person name="Pearson M."/>
            <person name="Roberts A."/>
            <person name="Saif S."/>
            <person name="Shea T."/>
            <person name="Shenoy N."/>
            <person name="Sisk P."/>
            <person name="Stolte C."/>
            <person name="Sykes S."/>
            <person name="White J."/>
            <person name="Yandava C."/>
            <person name="Burger G."/>
            <person name="Gray M.W."/>
            <person name="Holland P.W.H."/>
            <person name="King N."/>
            <person name="Lang F.B.F."/>
            <person name="Roger A.J."/>
            <person name="Ruiz-Trillo I."/>
            <person name="Haas B."/>
            <person name="Nusbaum C."/>
            <person name="Birren B."/>
        </authorList>
    </citation>
    <scope>NUCLEOTIDE SEQUENCE [LARGE SCALE GENOMIC DNA]</scope>
    <source>
        <strain evidence="1 2">JP610</strain>
    </source>
</reference>
<sequence>MVKTAFSGQSDRRKRRIDLSHESEICDHNLLLVRSLSFLTGLNFYGAIFGVAMNEALGSVVSVGMVVSAKALATVISEIPSGILAGIASL</sequence>
<name>A0A0L0F766_9EUKA</name>
<dbReference type="GeneID" id="25915962"/>
<keyword evidence="2" id="KW-1185">Reference proteome</keyword>
<evidence type="ECO:0000313" key="1">
    <source>
        <dbReference type="EMBL" id="KNC71993.1"/>
    </source>
</evidence>
<proteinExistence type="predicted"/>
<gene>
    <name evidence="1" type="ORF">SARC_15458</name>
</gene>
<accession>A0A0L0F766</accession>
<evidence type="ECO:0000313" key="2">
    <source>
        <dbReference type="Proteomes" id="UP000054560"/>
    </source>
</evidence>